<dbReference type="Proteomes" id="UP000274661">
    <property type="component" value="Unassembled WGS sequence"/>
</dbReference>
<dbReference type="SUPFAM" id="SSF49503">
    <property type="entry name" value="Cupredoxins"/>
    <property type="match status" value="1"/>
</dbReference>
<gene>
    <name evidence="1" type="ORF">HMF7854_13560</name>
</gene>
<organism evidence="1 2">
    <name type="scientific">Sphingomonas ginkgonis</name>
    <dbReference type="NCBI Taxonomy" id="2315330"/>
    <lineage>
        <taxon>Bacteria</taxon>
        <taxon>Pseudomonadati</taxon>
        <taxon>Pseudomonadota</taxon>
        <taxon>Alphaproteobacteria</taxon>
        <taxon>Sphingomonadales</taxon>
        <taxon>Sphingomonadaceae</taxon>
        <taxon>Sphingomonas</taxon>
    </lineage>
</organism>
<dbReference type="InterPro" id="IPR008972">
    <property type="entry name" value="Cupredoxin"/>
</dbReference>
<comment type="caution">
    <text evidence="1">The sequence shown here is derived from an EMBL/GenBank/DDBJ whole genome shotgun (WGS) entry which is preliminary data.</text>
</comment>
<protein>
    <submittedName>
        <fullName evidence="1">Methylamine utilization protein</fullName>
    </submittedName>
</protein>
<dbReference type="Gene3D" id="2.60.40.420">
    <property type="entry name" value="Cupredoxins - blue copper proteins"/>
    <property type="match status" value="1"/>
</dbReference>
<proteinExistence type="predicted"/>
<keyword evidence="2" id="KW-1185">Reference proteome</keyword>
<name>A0A429VCP4_9SPHN</name>
<evidence type="ECO:0000313" key="2">
    <source>
        <dbReference type="Proteomes" id="UP000274661"/>
    </source>
</evidence>
<reference evidence="1 2" key="1">
    <citation type="submission" date="2018-12" db="EMBL/GenBank/DDBJ databases">
        <title>Sphingomonas sp. HMF7854 Genome sequencing and assembly.</title>
        <authorList>
            <person name="Cha I."/>
            <person name="Kang H."/>
            <person name="Kim H."/>
            <person name="Kang J."/>
            <person name="Joh K."/>
        </authorList>
    </citation>
    <scope>NUCLEOTIDE SEQUENCE [LARGE SCALE GENOMIC DNA]</scope>
    <source>
        <strain evidence="1 2">HMF7854</strain>
    </source>
</reference>
<sequence length="195" mass="21171">MLSSASAQAAPLLIRVVDPAGHPVRDAVVSVLPASGARPMRITQRYQVSQRGLQFHPFVSVVPAGAEVSFPNFDPTKHHVYSFSQARSFELKLFARDQSRTVRFDRPGVVALGCNIHDRMSAFIAVAASNWTAVTGPDGTIRFADLPGGPARLSVWHPYLRAPGNQVDQALGPNVPAVKVMVRLRPPPMHAMADY</sequence>
<dbReference type="AlphaFoldDB" id="A0A429VCP4"/>
<evidence type="ECO:0000313" key="1">
    <source>
        <dbReference type="EMBL" id="RST31750.1"/>
    </source>
</evidence>
<dbReference type="EMBL" id="RWJF01000001">
    <property type="protein sequence ID" value="RST31750.1"/>
    <property type="molecule type" value="Genomic_DNA"/>
</dbReference>
<dbReference type="RefSeq" id="WP_126719689.1">
    <property type="nucleotide sequence ID" value="NZ_RWJF01000001.1"/>
</dbReference>
<accession>A0A429VCP4</accession>